<name>X1RA02_9ZZZZ</name>
<dbReference type="AlphaFoldDB" id="X1RA02"/>
<accession>X1RA02</accession>
<evidence type="ECO:0000313" key="1">
    <source>
        <dbReference type="EMBL" id="GAI52424.1"/>
    </source>
</evidence>
<comment type="caution">
    <text evidence="1">The sequence shown here is derived from an EMBL/GenBank/DDBJ whole genome shotgun (WGS) entry which is preliminary data.</text>
</comment>
<dbReference type="EMBL" id="BARV01034971">
    <property type="protein sequence ID" value="GAI52424.1"/>
    <property type="molecule type" value="Genomic_DNA"/>
</dbReference>
<feature type="non-terminal residue" evidence="1">
    <location>
        <position position="36"/>
    </location>
</feature>
<protein>
    <submittedName>
        <fullName evidence="1">Uncharacterized protein</fullName>
    </submittedName>
</protein>
<sequence>MDTFANNVREHFSFTDYRCITAWIIDLMFPGFMETI</sequence>
<proteinExistence type="predicted"/>
<organism evidence="1">
    <name type="scientific">marine sediment metagenome</name>
    <dbReference type="NCBI Taxonomy" id="412755"/>
    <lineage>
        <taxon>unclassified sequences</taxon>
        <taxon>metagenomes</taxon>
        <taxon>ecological metagenomes</taxon>
    </lineage>
</organism>
<gene>
    <name evidence="1" type="ORF">S06H3_54638</name>
</gene>
<reference evidence="1" key="1">
    <citation type="journal article" date="2014" name="Front. Microbiol.">
        <title>High frequency of phylogenetically diverse reductive dehalogenase-homologous genes in deep subseafloor sedimentary metagenomes.</title>
        <authorList>
            <person name="Kawai M."/>
            <person name="Futagami T."/>
            <person name="Toyoda A."/>
            <person name="Takaki Y."/>
            <person name="Nishi S."/>
            <person name="Hori S."/>
            <person name="Arai W."/>
            <person name="Tsubouchi T."/>
            <person name="Morono Y."/>
            <person name="Uchiyama I."/>
            <person name="Ito T."/>
            <person name="Fujiyama A."/>
            <person name="Inagaki F."/>
            <person name="Takami H."/>
        </authorList>
    </citation>
    <scope>NUCLEOTIDE SEQUENCE</scope>
    <source>
        <strain evidence="1">Expedition CK06-06</strain>
    </source>
</reference>